<dbReference type="AlphaFoldDB" id="A0ABD6CDB8"/>
<evidence type="ECO:0000313" key="2">
    <source>
        <dbReference type="Proteomes" id="UP001597119"/>
    </source>
</evidence>
<name>A0ABD6CDB8_9EURY</name>
<dbReference type="RefSeq" id="WP_247380262.1">
    <property type="nucleotide sequence ID" value="NZ_JALLGV010000008.1"/>
</dbReference>
<reference evidence="1 2" key="1">
    <citation type="journal article" date="2019" name="Int. J. Syst. Evol. Microbiol.">
        <title>The Global Catalogue of Microorganisms (GCM) 10K type strain sequencing project: providing services to taxonomists for standard genome sequencing and annotation.</title>
        <authorList>
            <consortium name="The Broad Institute Genomics Platform"/>
            <consortium name="The Broad Institute Genome Sequencing Center for Infectious Disease"/>
            <person name="Wu L."/>
            <person name="Ma J."/>
        </authorList>
    </citation>
    <scope>NUCLEOTIDE SEQUENCE [LARGE SCALE GENOMIC DNA]</scope>
    <source>
        <strain evidence="1 2">CGMCC 1.12125</strain>
    </source>
</reference>
<protein>
    <recommendedName>
        <fullName evidence="3">Nif11 domain-containing protein</fullName>
    </recommendedName>
</protein>
<dbReference type="EMBL" id="JBHUDJ010000006">
    <property type="protein sequence ID" value="MFD1587994.1"/>
    <property type="molecule type" value="Genomic_DNA"/>
</dbReference>
<proteinExistence type="predicted"/>
<dbReference type="InterPro" id="IPR058716">
    <property type="entry name" value="WNWW_dom-containing"/>
</dbReference>
<organism evidence="1 2">
    <name type="scientific">Halorientalis brevis</name>
    <dbReference type="NCBI Taxonomy" id="1126241"/>
    <lineage>
        <taxon>Archaea</taxon>
        <taxon>Methanobacteriati</taxon>
        <taxon>Methanobacteriota</taxon>
        <taxon>Stenosarchaea group</taxon>
        <taxon>Halobacteria</taxon>
        <taxon>Halobacteriales</taxon>
        <taxon>Haloarculaceae</taxon>
        <taxon>Halorientalis</taxon>
    </lineage>
</organism>
<comment type="caution">
    <text evidence="1">The sequence shown here is derived from an EMBL/GenBank/DDBJ whole genome shotgun (WGS) entry which is preliminary data.</text>
</comment>
<gene>
    <name evidence="1" type="ORF">ACFR9U_13485</name>
</gene>
<evidence type="ECO:0000313" key="1">
    <source>
        <dbReference type="EMBL" id="MFD1587994.1"/>
    </source>
</evidence>
<accession>A0ABD6CDB8</accession>
<dbReference type="Pfam" id="PF26484">
    <property type="entry name" value="WNWW"/>
    <property type="match status" value="1"/>
</dbReference>
<dbReference type="Proteomes" id="UP001597119">
    <property type="component" value="Unassembled WGS sequence"/>
</dbReference>
<sequence length="98" mass="10970">MDSKELDRALADAFEGSEEARRVVGRQARDLADSGKIADELGFELTPEDVVSNLQDAPDDHDLVERWNWWLGSLELSHGGYNRFRVRPDAIQDGDGLS</sequence>
<evidence type="ECO:0008006" key="3">
    <source>
        <dbReference type="Google" id="ProtNLM"/>
    </source>
</evidence>
<keyword evidence="2" id="KW-1185">Reference proteome</keyword>